<dbReference type="VEuPathDB" id="CryptoDB:Cvel_20134"/>
<organism evidence="2">
    <name type="scientific">Chromera velia CCMP2878</name>
    <dbReference type="NCBI Taxonomy" id="1169474"/>
    <lineage>
        <taxon>Eukaryota</taxon>
        <taxon>Sar</taxon>
        <taxon>Alveolata</taxon>
        <taxon>Colpodellida</taxon>
        <taxon>Chromeraceae</taxon>
        <taxon>Chromera</taxon>
    </lineage>
</organism>
<sequence>MSIESNTGGAEKEAGAQEEELKEKEEEEGKESSGEEHHSGQPPHHCWDDDDDQPLGPGGSRRSGNSRKDSGSGGGEESFPPDSPDAQGRGGDLSPGAASGEEFAYTDWNKGPSSGRRKRVRGGRRRRSGVDADDEKGYESAVQVDSDDEGRPVVGDKLPGGAVVSRSAGNIPLREQGVLSMDKGSDRDEAAEKEKDEPKASEENSEESAAKQSVELLGKDFQPKVEAGEPSSSSALSSCLAKAAPSGAPQEKRVEGPTDEILVGIEDVTGVEDPLGGDITDSEPPSLIASMTEGDKLDGETSAWIMSTCGEGSEDEDSDDEDFEARLGGLRLGPAGTGDTVLPQKQEKEKEPAPKGFSIACFTREAWEDPSIMPVRSTGGRLDDKVRKDSGPQSFTRAMRCEEADRSAWKNGKWRGRGTLGGVPSLCPLLVCLAGGGVRASVQASPLRVWLCMRTN</sequence>
<dbReference type="EMBL" id="CDMZ01000866">
    <property type="protein sequence ID" value="CEM22938.1"/>
    <property type="molecule type" value="Genomic_DNA"/>
</dbReference>
<feature type="compositionally biased region" description="Basic and acidic residues" evidence="1">
    <location>
        <begin position="30"/>
        <end position="39"/>
    </location>
</feature>
<reference evidence="2" key="1">
    <citation type="submission" date="2014-11" db="EMBL/GenBank/DDBJ databases">
        <authorList>
            <person name="Otto D Thomas"/>
            <person name="Naeem Raeece"/>
        </authorList>
    </citation>
    <scope>NUCLEOTIDE SEQUENCE</scope>
</reference>
<protein>
    <submittedName>
        <fullName evidence="2">Uncharacterized protein</fullName>
    </submittedName>
</protein>
<gene>
    <name evidence="2" type="ORF">Cvel_20134</name>
</gene>
<evidence type="ECO:0000256" key="1">
    <source>
        <dbReference type="SAM" id="MobiDB-lite"/>
    </source>
</evidence>
<feature type="region of interest" description="Disordered" evidence="1">
    <location>
        <begin position="330"/>
        <end position="353"/>
    </location>
</feature>
<feature type="compositionally biased region" description="Basic and acidic residues" evidence="1">
    <location>
        <begin position="183"/>
        <end position="202"/>
    </location>
</feature>
<feature type="region of interest" description="Disordered" evidence="1">
    <location>
        <begin position="1"/>
        <end position="300"/>
    </location>
</feature>
<feature type="compositionally biased region" description="Basic residues" evidence="1">
    <location>
        <begin position="115"/>
        <end position="127"/>
    </location>
</feature>
<feature type="compositionally biased region" description="Low complexity" evidence="1">
    <location>
        <begin position="230"/>
        <end position="246"/>
    </location>
</feature>
<accession>A0A0G4G492</accession>
<feature type="compositionally biased region" description="Basic and acidic residues" evidence="1">
    <location>
        <begin position="10"/>
        <end position="24"/>
    </location>
</feature>
<feature type="region of interest" description="Disordered" evidence="1">
    <location>
        <begin position="372"/>
        <end position="392"/>
    </location>
</feature>
<dbReference type="AlphaFoldDB" id="A0A0G4G492"/>
<evidence type="ECO:0000313" key="2">
    <source>
        <dbReference type="EMBL" id="CEM22938.1"/>
    </source>
</evidence>
<feature type="compositionally biased region" description="Basic and acidic residues" evidence="1">
    <location>
        <begin position="381"/>
        <end position="390"/>
    </location>
</feature>
<feature type="compositionally biased region" description="Basic and acidic residues" evidence="1">
    <location>
        <begin position="217"/>
        <end position="227"/>
    </location>
</feature>
<name>A0A0G4G492_9ALVE</name>
<proteinExistence type="predicted"/>